<keyword evidence="4" id="KW-1185">Reference proteome</keyword>
<dbReference type="InterPro" id="IPR010995">
    <property type="entry name" value="DNA_repair_Rad51/TF_NusA_a-hlx"/>
</dbReference>
<accession>A0A1G8UYC2</accession>
<feature type="coiled-coil region" evidence="1">
    <location>
        <begin position="354"/>
        <end position="381"/>
    </location>
</feature>
<dbReference type="InterPro" id="IPR041025">
    <property type="entry name" value="HNH_repeat"/>
</dbReference>
<dbReference type="Pfam" id="PF14520">
    <property type="entry name" value="HHH_5"/>
    <property type="match status" value="2"/>
</dbReference>
<protein>
    <recommendedName>
        <fullName evidence="5">Helix-hairpin-helix domain-containing protein</fullName>
    </recommendedName>
</protein>
<sequence>MQQQMEKNLSAAKKYHTIANLSHYVFLFILFVTITSVVIPGTPWWPFAALSVGVFLIKGKLTSLRDTHANRLLESCVSNCNELTDDTAKAIDKEDITTARQRARECAETASRVEKQVSQFKKKDGSDEQQLQELRHHHKRSTNLVEFLDENLEGIQQAVRNLERVEKGAKEAYQLLADGELQAASNTLDQYQGALRELHDRPPLADQKELHGLDSQIEMLIETYETLEQRLEFTPVVKRLEGVLAETDIIRNKQGDRVDTDTLQNAVEQLEIIEDAIEEPDHAFFLIKHTELSLPELDDVSGIGKGYRARLEKHGISTPEELHQSNSLTGIDSIGRNRAKQFQEAAGQAAIDCISDLRSDLEERIERREQASNQLTYAERRYRIACDHLDRQYFSDVDQELTKAKEALESVPASGLQPEERTQFEKLEANIEKKRAELRTERLRKEFEDALDEIDTYIAEGRTALENESFDAATGKFGYATQCCNNAKEITSKVDDGEQAIYSRREKVNDLLEETRNRRQKHRVLDSMSTAETQISDGNYRVTDGSFSEAIENYNEAIDYLQRARQTAEENELSYTWEITERLEQVEQYRHHAVQERERQHEERREEAVYKLDRAEQLIEKGHQHLEVDDVDAAVESQQTAATLVTEATALFEEVDILETTEHRDRIDTLDQSVSRLDSSIDQTAEEALQAGGPSRQQLIQYLQDLAVMFDESPSEDFMREYGKYSIDEYYAAFGSWTDALREANLSPIDQAARNRRKYSRADILDAVVELAEQLGHNPSLMEMNRKGSISGTTVGTRFGDMDTAIELAGLKDVTLEYSETDIEEDTNEEEVTATVTTERTTTTAEPSEADLEELTEVSGVFQSDAAALAKDGYTSREKLKEASAEDLQAIDGIDIQLALRIKADIED</sequence>
<proteinExistence type="predicted"/>
<evidence type="ECO:0000313" key="4">
    <source>
        <dbReference type="Proteomes" id="UP000198882"/>
    </source>
</evidence>
<keyword evidence="2" id="KW-0812">Transmembrane</keyword>
<dbReference type="Pfam" id="PF18780">
    <property type="entry name" value="HNH_repeat"/>
    <property type="match status" value="2"/>
</dbReference>
<name>A0A1G8UYC2_9EURY</name>
<dbReference type="Proteomes" id="UP000198882">
    <property type="component" value="Unassembled WGS sequence"/>
</dbReference>
<dbReference type="STRING" id="1095776.SAMN04515672_1088"/>
<dbReference type="GO" id="GO:0000166">
    <property type="term" value="F:nucleotide binding"/>
    <property type="evidence" value="ECO:0007669"/>
    <property type="project" value="InterPro"/>
</dbReference>
<evidence type="ECO:0000256" key="2">
    <source>
        <dbReference type="SAM" id="Phobius"/>
    </source>
</evidence>
<reference evidence="4" key="1">
    <citation type="submission" date="2016-10" db="EMBL/GenBank/DDBJ databases">
        <authorList>
            <person name="Varghese N."/>
            <person name="Submissions S."/>
        </authorList>
    </citation>
    <scope>NUCLEOTIDE SEQUENCE [LARGE SCALE GENOMIC DNA]</scope>
    <source>
        <strain evidence="4">B4,CECT 8067,JCM 17497</strain>
    </source>
</reference>
<feature type="transmembrane region" description="Helical" evidence="2">
    <location>
        <begin position="21"/>
        <end position="38"/>
    </location>
</feature>
<keyword evidence="1" id="KW-0175">Coiled coil</keyword>
<dbReference type="SUPFAM" id="SSF47794">
    <property type="entry name" value="Rad51 N-terminal domain-like"/>
    <property type="match status" value="1"/>
</dbReference>
<feature type="coiled-coil region" evidence="1">
    <location>
        <begin position="421"/>
        <end position="460"/>
    </location>
</feature>
<dbReference type="EMBL" id="FNFE01000001">
    <property type="protein sequence ID" value="SDJ58856.1"/>
    <property type="molecule type" value="Genomic_DNA"/>
</dbReference>
<evidence type="ECO:0000313" key="3">
    <source>
        <dbReference type="EMBL" id="SDJ58856.1"/>
    </source>
</evidence>
<evidence type="ECO:0000256" key="1">
    <source>
        <dbReference type="SAM" id="Coils"/>
    </source>
</evidence>
<gene>
    <name evidence="3" type="ORF">SAMN04515672_1088</name>
</gene>
<keyword evidence="2" id="KW-1133">Transmembrane helix</keyword>
<keyword evidence="2" id="KW-0472">Membrane</keyword>
<dbReference type="Gene3D" id="1.10.150.20">
    <property type="entry name" value="5' to 3' exonuclease, C-terminal subdomain"/>
    <property type="match status" value="2"/>
</dbReference>
<dbReference type="AlphaFoldDB" id="A0A1G8UYC2"/>
<organism evidence="3 4">
    <name type="scientific">Natronorubrum texcoconense</name>
    <dbReference type="NCBI Taxonomy" id="1095776"/>
    <lineage>
        <taxon>Archaea</taxon>
        <taxon>Methanobacteriati</taxon>
        <taxon>Methanobacteriota</taxon>
        <taxon>Stenosarchaea group</taxon>
        <taxon>Halobacteria</taxon>
        <taxon>Halobacteriales</taxon>
        <taxon>Natrialbaceae</taxon>
        <taxon>Natronorubrum</taxon>
    </lineage>
</organism>
<evidence type="ECO:0008006" key="5">
    <source>
        <dbReference type="Google" id="ProtNLM"/>
    </source>
</evidence>
<feature type="coiled-coil region" evidence="1">
    <location>
        <begin position="145"/>
        <end position="230"/>
    </location>
</feature>